<dbReference type="InterPro" id="IPR003598">
    <property type="entry name" value="Ig_sub2"/>
</dbReference>
<dbReference type="InterPro" id="IPR047012">
    <property type="entry name" value="ICAM_VCAM"/>
</dbReference>
<accession>A0A3P9K5F9</accession>
<evidence type="ECO:0000256" key="1">
    <source>
        <dbReference type="SAM" id="Phobius"/>
    </source>
</evidence>
<dbReference type="Proteomes" id="UP000265180">
    <property type="component" value="Chromosome 8"/>
</dbReference>
<evidence type="ECO:0000313" key="4">
    <source>
        <dbReference type="Ensembl" id="ENSORLP00020003449.1"/>
    </source>
</evidence>
<feature type="domain" description="Ig-like" evidence="3">
    <location>
        <begin position="218"/>
        <end position="293"/>
    </location>
</feature>
<dbReference type="Pfam" id="PF13927">
    <property type="entry name" value="Ig_3"/>
    <property type="match status" value="1"/>
</dbReference>
<dbReference type="GO" id="GO:0007155">
    <property type="term" value="P:cell adhesion"/>
    <property type="evidence" value="ECO:0007669"/>
    <property type="project" value="InterPro"/>
</dbReference>
<sequence>MWTVFMLFFLTSPTGSSGSSCEVVITPHLSVVRFGDSFSATCNASGTEIQGMGWESPDFNTPFKEGVSSLRLQIDKVQVWKIDPICYATPFEGDQCTEIPNITVYQSPKMVSISQSLDDIGLMREGQLYSIECEIRNVAPTSRLSVIWYIKNVSVYEERFKGSSHLPATVSCFLNMTANRSHDRSEIWCEAKLDFRPEGESPVLTPSVPHRLAVLYAPVCSEPANETLKIPPSGNVTLNCSAIGNPKPSYDWRYPQNLQSTAINGDHSIRTLTFALQGVYTCNVSNSQGNTIKYFILEEAERDRITFGILLGVFLSLGALIIVGGALFLTRSGTFSFIKCPQGSPSII</sequence>
<dbReference type="InterPro" id="IPR036179">
    <property type="entry name" value="Ig-like_dom_sf"/>
</dbReference>
<protein>
    <recommendedName>
        <fullName evidence="3">Ig-like domain-containing protein</fullName>
    </recommendedName>
</protein>
<evidence type="ECO:0000259" key="3">
    <source>
        <dbReference type="PROSITE" id="PS50835"/>
    </source>
</evidence>
<dbReference type="GO" id="GO:0005178">
    <property type="term" value="F:integrin binding"/>
    <property type="evidence" value="ECO:0007669"/>
    <property type="project" value="InterPro"/>
</dbReference>
<dbReference type="CDD" id="cd00096">
    <property type="entry name" value="Ig"/>
    <property type="match status" value="1"/>
</dbReference>
<dbReference type="InterPro" id="IPR013783">
    <property type="entry name" value="Ig-like_fold"/>
</dbReference>
<dbReference type="Ensembl" id="ENSORLT00020009595.1">
    <property type="protein sequence ID" value="ENSORLP00020003449.1"/>
    <property type="gene ID" value="ENSORLG00020004236.1"/>
</dbReference>
<dbReference type="Gene3D" id="2.60.40.10">
    <property type="entry name" value="Immunoglobulins"/>
    <property type="match status" value="3"/>
</dbReference>
<keyword evidence="1" id="KW-0812">Transmembrane</keyword>
<feature type="transmembrane region" description="Helical" evidence="1">
    <location>
        <begin position="305"/>
        <end position="329"/>
    </location>
</feature>
<evidence type="ECO:0000313" key="5">
    <source>
        <dbReference type="Proteomes" id="UP000265180"/>
    </source>
</evidence>
<dbReference type="PANTHER" id="PTHR13771">
    <property type="entry name" value="INTERCELLULAR ADHESION MOLECULE"/>
    <property type="match status" value="1"/>
</dbReference>
<keyword evidence="1" id="KW-1133">Transmembrane helix</keyword>
<reference evidence="4 5" key="2">
    <citation type="submission" date="2017-04" db="EMBL/GenBank/DDBJ databases">
        <title>CpG methylation of centromeres and impact of large insertions on vertebrate speciation.</title>
        <authorList>
            <person name="Ichikawa K."/>
            <person name="Yoshimura J."/>
            <person name="Morishita S."/>
        </authorList>
    </citation>
    <scope>NUCLEOTIDE SEQUENCE</scope>
    <source>
        <strain evidence="4 5">HNI</strain>
    </source>
</reference>
<evidence type="ECO:0000256" key="2">
    <source>
        <dbReference type="SAM" id="SignalP"/>
    </source>
</evidence>
<feature type="chain" id="PRO_5018057775" description="Ig-like domain-containing protein" evidence="2">
    <location>
        <begin position="19"/>
        <end position="348"/>
    </location>
</feature>
<proteinExistence type="predicted"/>
<feature type="domain" description="Ig-like" evidence="3">
    <location>
        <begin position="108"/>
        <end position="205"/>
    </location>
</feature>
<feature type="signal peptide" evidence="2">
    <location>
        <begin position="1"/>
        <end position="18"/>
    </location>
</feature>
<dbReference type="InterPro" id="IPR007110">
    <property type="entry name" value="Ig-like_dom"/>
</dbReference>
<organism evidence="4 5">
    <name type="scientific">Oryzias latipes</name>
    <name type="common">Japanese rice fish</name>
    <name type="synonym">Japanese killifish</name>
    <dbReference type="NCBI Taxonomy" id="8090"/>
    <lineage>
        <taxon>Eukaryota</taxon>
        <taxon>Metazoa</taxon>
        <taxon>Chordata</taxon>
        <taxon>Craniata</taxon>
        <taxon>Vertebrata</taxon>
        <taxon>Euteleostomi</taxon>
        <taxon>Actinopterygii</taxon>
        <taxon>Neopterygii</taxon>
        <taxon>Teleostei</taxon>
        <taxon>Neoteleostei</taxon>
        <taxon>Acanthomorphata</taxon>
        <taxon>Ovalentaria</taxon>
        <taxon>Atherinomorphae</taxon>
        <taxon>Beloniformes</taxon>
        <taxon>Adrianichthyidae</taxon>
        <taxon>Oryziinae</taxon>
        <taxon>Oryzias</taxon>
    </lineage>
</organism>
<dbReference type="SUPFAM" id="SSF48726">
    <property type="entry name" value="Immunoglobulin"/>
    <property type="match status" value="3"/>
</dbReference>
<reference key="1">
    <citation type="journal article" date="2007" name="Nature">
        <title>The medaka draft genome and insights into vertebrate genome evolution.</title>
        <authorList>
            <person name="Kasahara M."/>
            <person name="Naruse K."/>
            <person name="Sasaki S."/>
            <person name="Nakatani Y."/>
            <person name="Qu W."/>
            <person name="Ahsan B."/>
            <person name="Yamada T."/>
            <person name="Nagayasu Y."/>
            <person name="Doi K."/>
            <person name="Kasai Y."/>
            <person name="Jindo T."/>
            <person name="Kobayashi D."/>
            <person name="Shimada A."/>
            <person name="Toyoda A."/>
            <person name="Kuroki Y."/>
            <person name="Fujiyama A."/>
            <person name="Sasaki T."/>
            <person name="Shimizu A."/>
            <person name="Asakawa S."/>
            <person name="Shimizu N."/>
            <person name="Hashimoto S."/>
            <person name="Yang J."/>
            <person name="Lee Y."/>
            <person name="Matsushima K."/>
            <person name="Sugano S."/>
            <person name="Sakaizumi M."/>
            <person name="Narita T."/>
            <person name="Ohishi K."/>
            <person name="Haga S."/>
            <person name="Ohta F."/>
            <person name="Nomoto H."/>
            <person name="Nogata K."/>
            <person name="Morishita T."/>
            <person name="Endo T."/>
            <person name="Shin-I T."/>
            <person name="Takeda H."/>
            <person name="Morishita S."/>
            <person name="Kohara Y."/>
        </authorList>
    </citation>
    <scope>NUCLEOTIDE SEQUENCE [LARGE SCALE GENOMIC DNA]</scope>
    <source>
        <strain>Hd-rR</strain>
    </source>
</reference>
<dbReference type="AlphaFoldDB" id="A0A3P9K5F9"/>
<keyword evidence="2" id="KW-0732">Signal</keyword>
<keyword evidence="1" id="KW-0472">Membrane</keyword>
<dbReference type="PROSITE" id="PS50835">
    <property type="entry name" value="IG_LIKE"/>
    <property type="match status" value="2"/>
</dbReference>
<dbReference type="PANTHER" id="PTHR13771:SF9">
    <property type="entry name" value="INTERCELLULAR ADHESION MOLECULE 5"/>
    <property type="match status" value="1"/>
</dbReference>
<dbReference type="SMART" id="SM00408">
    <property type="entry name" value="IGc2"/>
    <property type="match status" value="1"/>
</dbReference>
<name>A0A3P9K5F9_ORYLA</name>
<reference evidence="4" key="4">
    <citation type="submission" date="2025-09" db="UniProtKB">
        <authorList>
            <consortium name="Ensembl"/>
        </authorList>
    </citation>
    <scope>IDENTIFICATION</scope>
    <source>
        <strain evidence="4">HNI</strain>
    </source>
</reference>
<reference evidence="4" key="3">
    <citation type="submission" date="2025-08" db="UniProtKB">
        <authorList>
            <consortium name="Ensembl"/>
        </authorList>
    </citation>
    <scope>IDENTIFICATION</scope>
    <source>
        <strain evidence="4">HNI</strain>
    </source>
</reference>